<proteinExistence type="predicted"/>
<gene>
    <name evidence="1" type="ORF">CFOL_v3_10859</name>
</gene>
<dbReference type="AlphaFoldDB" id="A0A1Q3BHV8"/>
<protein>
    <submittedName>
        <fullName evidence="1">UBN2 domain-containing protein</fullName>
    </submittedName>
</protein>
<sequence length="153" mass="17406">TQIIFYIWKSLFEPILRGHKLIAYVDGFLPTLTDLAYATWYEKDKMLLSWINATLSESALPYIVGVTSSMEAWTILNRRSTSTTPSHVIALKQQLNRIKKDNQSMQEYLHKFKVLSDQLAACGSSIIDDDMIFYGLDGLPSSYRQFASSVCIP</sequence>
<dbReference type="PANTHER" id="PTHR47481">
    <property type="match status" value="1"/>
</dbReference>
<name>A0A1Q3BHV8_CEPFO</name>
<evidence type="ECO:0000313" key="2">
    <source>
        <dbReference type="Proteomes" id="UP000187406"/>
    </source>
</evidence>
<dbReference type="Proteomes" id="UP000187406">
    <property type="component" value="Unassembled WGS sequence"/>
</dbReference>
<reference evidence="2" key="1">
    <citation type="submission" date="2016-04" db="EMBL/GenBank/DDBJ databases">
        <title>Cephalotus genome sequencing.</title>
        <authorList>
            <person name="Fukushima K."/>
            <person name="Hasebe M."/>
            <person name="Fang X."/>
        </authorList>
    </citation>
    <scope>NUCLEOTIDE SEQUENCE [LARGE SCALE GENOMIC DNA]</scope>
    <source>
        <strain evidence="2">cv. St1</strain>
    </source>
</reference>
<organism evidence="1 2">
    <name type="scientific">Cephalotus follicularis</name>
    <name type="common">Albany pitcher plant</name>
    <dbReference type="NCBI Taxonomy" id="3775"/>
    <lineage>
        <taxon>Eukaryota</taxon>
        <taxon>Viridiplantae</taxon>
        <taxon>Streptophyta</taxon>
        <taxon>Embryophyta</taxon>
        <taxon>Tracheophyta</taxon>
        <taxon>Spermatophyta</taxon>
        <taxon>Magnoliopsida</taxon>
        <taxon>eudicotyledons</taxon>
        <taxon>Gunneridae</taxon>
        <taxon>Pentapetalae</taxon>
        <taxon>rosids</taxon>
        <taxon>fabids</taxon>
        <taxon>Oxalidales</taxon>
        <taxon>Cephalotaceae</taxon>
        <taxon>Cephalotus</taxon>
    </lineage>
</organism>
<dbReference type="Pfam" id="PF14223">
    <property type="entry name" value="Retrotran_gag_2"/>
    <property type="match status" value="1"/>
</dbReference>
<keyword evidence="2" id="KW-1185">Reference proteome</keyword>
<evidence type="ECO:0000313" key="1">
    <source>
        <dbReference type="EMBL" id="GAV67353.1"/>
    </source>
</evidence>
<accession>A0A1Q3BHV8</accession>
<dbReference type="PANTHER" id="PTHR47481:SF28">
    <property type="entry name" value="RETROTRANSPOSON COPIA-LIKE N-TERMINAL DOMAIN-CONTAINING PROTEIN"/>
    <property type="match status" value="1"/>
</dbReference>
<dbReference type="EMBL" id="BDDD01000541">
    <property type="protein sequence ID" value="GAV67353.1"/>
    <property type="molecule type" value="Genomic_DNA"/>
</dbReference>
<dbReference type="OrthoDB" id="1845088at2759"/>
<feature type="non-terminal residue" evidence="1">
    <location>
        <position position="1"/>
    </location>
</feature>
<dbReference type="InParanoid" id="A0A1Q3BHV8"/>
<comment type="caution">
    <text evidence="1">The sequence shown here is derived from an EMBL/GenBank/DDBJ whole genome shotgun (WGS) entry which is preliminary data.</text>
</comment>